<dbReference type="PANTHER" id="PTHR31306:SF8">
    <property type="entry name" value="GLYCOSYLTRANSFERASE FAMILY 34 PROTEIN"/>
    <property type="match status" value="1"/>
</dbReference>
<keyword evidence="2" id="KW-0328">Glycosyltransferase</keyword>
<dbReference type="AlphaFoldDB" id="A0AAD9Z7Z2"/>
<protein>
    <recommendedName>
        <fullName evidence="8">Glycosyltransferase family 34 protein</fullName>
    </recommendedName>
</protein>
<evidence type="ECO:0000256" key="2">
    <source>
        <dbReference type="ARBA" id="ARBA00022676"/>
    </source>
</evidence>
<feature type="compositionally biased region" description="Acidic residues" evidence="4">
    <location>
        <begin position="484"/>
        <end position="497"/>
    </location>
</feature>
<feature type="region of interest" description="Disordered" evidence="4">
    <location>
        <begin position="45"/>
        <end position="150"/>
    </location>
</feature>
<dbReference type="InterPro" id="IPR029044">
    <property type="entry name" value="Nucleotide-diphossugar_trans"/>
</dbReference>
<feature type="compositionally biased region" description="Basic and acidic residues" evidence="4">
    <location>
        <begin position="466"/>
        <end position="478"/>
    </location>
</feature>
<comment type="similarity">
    <text evidence="1">Belongs to the glycosyltransferase 34 family.</text>
</comment>
<evidence type="ECO:0000256" key="5">
    <source>
        <dbReference type="SAM" id="Phobius"/>
    </source>
</evidence>
<feature type="compositionally biased region" description="Basic and acidic residues" evidence="4">
    <location>
        <begin position="498"/>
        <end position="529"/>
    </location>
</feature>
<keyword evidence="5" id="KW-1133">Transmembrane helix</keyword>
<organism evidence="6 7">
    <name type="scientific">Lepraria neglecta</name>
    <dbReference type="NCBI Taxonomy" id="209136"/>
    <lineage>
        <taxon>Eukaryota</taxon>
        <taxon>Fungi</taxon>
        <taxon>Dikarya</taxon>
        <taxon>Ascomycota</taxon>
        <taxon>Pezizomycotina</taxon>
        <taxon>Lecanoromycetes</taxon>
        <taxon>OSLEUM clade</taxon>
        <taxon>Lecanoromycetidae</taxon>
        <taxon>Lecanorales</taxon>
        <taxon>Lecanorineae</taxon>
        <taxon>Stereocaulaceae</taxon>
        <taxon>Lepraria</taxon>
    </lineage>
</organism>
<feature type="compositionally biased region" description="Basic and acidic residues" evidence="4">
    <location>
        <begin position="128"/>
        <end position="144"/>
    </location>
</feature>
<feature type="compositionally biased region" description="Basic and acidic residues" evidence="4">
    <location>
        <begin position="92"/>
        <end position="101"/>
    </location>
</feature>
<feature type="transmembrane region" description="Helical" evidence="5">
    <location>
        <begin position="7"/>
        <end position="25"/>
    </location>
</feature>
<proteinExistence type="inferred from homology"/>
<dbReference type="GO" id="GO:0016757">
    <property type="term" value="F:glycosyltransferase activity"/>
    <property type="evidence" value="ECO:0007669"/>
    <property type="project" value="UniProtKB-KW"/>
</dbReference>
<evidence type="ECO:0008006" key="8">
    <source>
        <dbReference type="Google" id="ProtNLM"/>
    </source>
</evidence>
<evidence type="ECO:0000313" key="6">
    <source>
        <dbReference type="EMBL" id="KAK3171113.1"/>
    </source>
</evidence>
<dbReference type="Pfam" id="PF05637">
    <property type="entry name" value="Glyco_transf_34"/>
    <property type="match status" value="1"/>
</dbReference>
<dbReference type="GO" id="GO:0006487">
    <property type="term" value="P:protein N-linked glycosylation"/>
    <property type="evidence" value="ECO:0007669"/>
    <property type="project" value="TreeGrafter"/>
</dbReference>
<dbReference type="Gene3D" id="3.90.550.10">
    <property type="entry name" value="Spore Coat Polysaccharide Biosynthesis Protein SpsA, Chain A"/>
    <property type="match status" value="1"/>
</dbReference>
<evidence type="ECO:0000256" key="4">
    <source>
        <dbReference type="SAM" id="MobiDB-lite"/>
    </source>
</evidence>
<gene>
    <name evidence="6" type="ORF">OEA41_003197</name>
</gene>
<name>A0AAD9Z7Z2_9LECA</name>
<sequence length="529" mass="60290">MLTSAPRHLAIVTFFTVCIILYFLISPSQRLHTVQSTHELGEKFHSHSHNHHDHASTPASSPELPDAPAHHHQSIVPTKAPVPPPPSTPSATDDKESKESRFLSNKAPDTIDLEFKEKSISPVTPGKVSKEAPDTIDLEPKEKSVSLSPPDKVSKIHQVTMIFDGEGSEHDMYERALKGHLAHGERFSYETHVLREDIVGTGESGRDTEGRWKAGVLKKPLYLLSLIINELAKPEEQRAEWIVWVDGDTIILNPNIPFDAFLPPTSDTVFENIHFIGSQDSWGFNCGVFFMRVHEWSVNLLTDVAALPRLRPDMHLFGQPDQDAMKYLFRQEGMEDNVVYEPRHWFNGYHSGKNNQTEVTAGDLLVHFAGLRGNNRTEAMGEWFEKAEKEPDTYTVPFEKTKLMDEIAEFWTGWRGVKTMLQEMALGLEKENTTTKYKAWEKLQTAIRLYPWDKKGFGEVMREARTAMGEDDKPEGKEMVQSQDTDEVVPEKEEQDDTQQKEQEKEIPSKTEKLDVQENEKVVPAWEER</sequence>
<reference evidence="6" key="1">
    <citation type="submission" date="2022-11" db="EMBL/GenBank/DDBJ databases">
        <title>Chromosomal genome sequence assembly and mating type (MAT) locus characterization of the leprose asexual lichenized fungus Lepraria neglecta (Nyl.) Erichsen.</title>
        <authorList>
            <person name="Allen J.L."/>
            <person name="Pfeffer B."/>
        </authorList>
    </citation>
    <scope>NUCLEOTIDE SEQUENCE</scope>
    <source>
        <strain evidence="6">Allen 5258</strain>
    </source>
</reference>
<keyword evidence="5" id="KW-0472">Membrane</keyword>
<comment type="caution">
    <text evidence="6">The sequence shown here is derived from an EMBL/GenBank/DDBJ whole genome shotgun (WGS) entry which is preliminary data.</text>
</comment>
<dbReference type="PANTHER" id="PTHR31306">
    <property type="entry name" value="ALPHA-1,6-MANNOSYLTRANSFERASE MNN11-RELATED"/>
    <property type="match status" value="1"/>
</dbReference>
<evidence type="ECO:0000313" key="7">
    <source>
        <dbReference type="Proteomes" id="UP001276659"/>
    </source>
</evidence>
<dbReference type="SUPFAM" id="SSF53448">
    <property type="entry name" value="Nucleotide-diphospho-sugar transferases"/>
    <property type="match status" value="1"/>
</dbReference>
<evidence type="ECO:0000256" key="1">
    <source>
        <dbReference type="ARBA" id="ARBA00005664"/>
    </source>
</evidence>
<dbReference type="EMBL" id="JASNWA010000008">
    <property type="protein sequence ID" value="KAK3171113.1"/>
    <property type="molecule type" value="Genomic_DNA"/>
</dbReference>
<keyword evidence="5" id="KW-0812">Transmembrane</keyword>
<dbReference type="InterPro" id="IPR008630">
    <property type="entry name" value="Glyco_trans_34"/>
</dbReference>
<evidence type="ECO:0000256" key="3">
    <source>
        <dbReference type="ARBA" id="ARBA00022679"/>
    </source>
</evidence>
<feature type="region of interest" description="Disordered" evidence="4">
    <location>
        <begin position="466"/>
        <end position="529"/>
    </location>
</feature>
<dbReference type="GO" id="GO:0000139">
    <property type="term" value="C:Golgi membrane"/>
    <property type="evidence" value="ECO:0007669"/>
    <property type="project" value="TreeGrafter"/>
</dbReference>
<accession>A0AAD9Z7Z2</accession>
<dbReference type="Proteomes" id="UP001276659">
    <property type="component" value="Unassembled WGS sequence"/>
</dbReference>
<keyword evidence="3" id="KW-0808">Transferase</keyword>
<keyword evidence="7" id="KW-1185">Reference proteome</keyword>